<gene>
    <name evidence="2" type="ORF">CIL05_17895</name>
</gene>
<evidence type="ECO:0008006" key="4">
    <source>
        <dbReference type="Google" id="ProtNLM"/>
    </source>
</evidence>
<dbReference type="EMBL" id="NPOA01000014">
    <property type="protein sequence ID" value="PAV28239.1"/>
    <property type="molecule type" value="Genomic_DNA"/>
</dbReference>
<dbReference type="NCBIfam" id="TIGR00149">
    <property type="entry name" value="TIGR00149_YjbQ"/>
    <property type="match status" value="1"/>
</dbReference>
<dbReference type="InterPro" id="IPR035917">
    <property type="entry name" value="YjbQ-like_sf"/>
</dbReference>
<organism evidence="2 3">
    <name type="scientific">Virgibacillus profundi</name>
    <dbReference type="NCBI Taxonomy" id="2024555"/>
    <lineage>
        <taxon>Bacteria</taxon>
        <taxon>Bacillati</taxon>
        <taxon>Bacillota</taxon>
        <taxon>Bacilli</taxon>
        <taxon>Bacillales</taxon>
        <taxon>Bacillaceae</taxon>
        <taxon>Virgibacillus</taxon>
    </lineage>
</organism>
<dbReference type="PROSITE" id="PS01314">
    <property type="entry name" value="UPF0047"/>
    <property type="match status" value="1"/>
</dbReference>
<dbReference type="SUPFAM" id="SSF111038">
    <property type="entry name" value="YjbQ-like"/>
    <property type="match status" value="1"/>
</dbReference>
<dbReference type="Gene3D" id="2.60.120.460">
    <property type="entry name" value="YjbQ-like"/>
    <property type="match status" value="1"/>
</dbReference>
<dbReference type="RefSeq" id="WP_095656911.1">
    <property type="nucleotide sequence ID" value="NZ_NPOA01000014.1"/>
</dbReference>
<dbReference type="Pfam" id="PF01894">
    <property type="entry name" value="YjbQ"/>
    <property type="match status" value="1"/>
</dbReference>
<accession>A0A2A2I944</accession>
<reference evidence="2 3" key="1">
    <citation type="submission" date="2017-08" db="EMBL/GenBank/DDBJ databases">
        <title>Virgibacillus indicus sp. nov. and Virgibacillus profoundi sp. nov, two moderately halophilic bacteria isolated from marine sediment by using the Microfluidic Streak Plate.</title>
        <authorList>
            <person name="Xu B."/>
            <person name="Hu B."/>
            <person name="Wang J."/>
            <person name="Zhu Y."/>
            <person name="Huang L."/>
            <person name="Du W."/>
            <person name="Huang Y."/>
        </authorList>
    </citation>
    <scope>NUCLEOTIDE SEQUENCE [LARGE SCALE GENOMIC DNA]</scope>
    <source>
        <strain evidence="2 3">IO3-P3-H5</strain>
    </source>
</reference>
<dbReference type="PIRSF" id="PIRSF004681">
    <property type="entry name" value="UCP004681"/>
    <property type="match status" value="1"/>
</dbReference>
<name>A0A2A2I944_9BACI</name>
<comment type="caution">
    <text evidence="2">The sequence shown here is derived from an EMBL/GenBank/DDBJ whole genome shotgun (WGS) entry which is preliminary data.</text>
</comment>
<dbReference type="OrthoDB" id="9801725at2"/>
<dbReference type="InterPro" id="IPR001602">
    <property type="entry name" value="UPF0047_YjbQ-like"/>
</dbReference>
<dbReference type="AlphaFoldDB" id="A0A2A2I944"/>
<evidence type="ECO:0000313" key="3">
    <source>
        <dbReference type="Proteomes" id="UP000218887"/>
    </source>
</evidence>
<evidence type="ECO:0000313" key="2">
    <source>
        <dbReference type="EMBL" id="PAV28239.1"/>
    </source>
</evidence>
<keyword evidence="3" id="KW-1185">Reference proteome</keyword>
<comment type="similarity">
    <text evidence="1">Belongs to the UPF0047 family.</text>
</comment>
<protein>
    <recommendedName>
        <fullName evidence="4">Secondary thiamine-phosphate synthase enzyme</fullName>
    </recommendedName>
</protein>
<sequence>MAKSFFTFNISTDEKQTFTNLDSCLHEALRESVIHDGIMIVYCPHTTAAITINENADPDVKIDLKLGLNETFPNKAEYIHMEGNSDGHMKSSVVGASETLIISDGRLVLGTWQSVYFCEFDGPRNRKVHVKVMEG</sequence>
<dbReference type="Proteomes" id="UP000218887">
    <property type="component" value="Unassembled WGS sequence"/>
</dbReference>
<dbReference type="PANTHER" id="PTHR30615">
    <property type="entry name" value="UNCHARACTERIZED PROTEIN YJBQ-RELATED"/>
    <property type="match status" value="1"/>
</dbReference>
<dbReference type="PANTHER" id="PTHR30615:SF8">
    <property type="entry name" value="UPF0047 PROTEIN C4A8.02C"/>
    <property type="match status" value="1"/>
</dbReference>
<proteinExistence type="inferred from homology"/>
<evidence type="ECO:0000256" key="1">
    <source>
        <dbReference type="ARBA" id="ARBA00005534"/>
    </source>
</evidence>